<keyword evidence="2" id="KW-1185">Reference proteome</keyword>
<sequence>MSLKPRFLKLEQQYNIYNDYDEIEMKEKSRNVNFYLKGTNKIVGAEYPIKTDENKNKVLKSGYIRIRSLLENHLIIQEKHDELMDKASHSSDKSGQKNSKGRISTYDLLEEEFRELIELNIKLLKIKLSKYR</sequence>
<evidence type="ECO:0000313" key="1">
    <source>
        <dbReference type="EMBL" id="TCO79418.1"/>
    </source>
</evidence>
<protein>
    <submittedName>
        <fullName evidence="1">Uncharacterized protein</fullName>
    </submittedName>
</protein>
<accession>A0A4R2L9H7</accession>
<evidence type="ECO:0000313" key="2">
    <source>
        <dbReference type="Proteomes" id="UP000294919"/>
    </source>
</evidence>
<reference evidence="1 2" key="1">
    <citation type="submission" date="2019-03" db="EMBL/GenBank/DDBJ databases">
        <title>Genomic Encyclopedia of Type Strains, Phase IV (KMG-IV): sequencing the most valuable type-strain genomes for metagenomic binning, comparative biology and taxonomic classification.</title>
        <authorList>
            <person name="Goeker M."/>
        </authorList>
    </citation>
    <scope>NUCLEOTIDE SEQUENCE [LARGE SCALE GENOMIC DNA]</scope>
    <source>
        <strain evidence="1 2">DSM 102940</strain>
    </source>
</reference>
<dbReference type="Proteomes" id="UP000294919">
    <property type="component" value="Unassembled WGS sequence"/>
</dbReference>
<proteinExistence type="predicted"/>
<name>A0A4R2L9H7_9FIRM</name>
<organism evidence="1 2">
    <name type="scientific">Marinisporobacter balticus</name>
    <dbReference type="NCBI Taxonomy" id="2018667"/>
    <lineage>
        <taxon>Bacteria</taxon>
        <taxon>Bacillati</taxon>
        <taxon>Bacillota</taxon>
        <taxon>Clostridia</taxon>
        <taxon>Peptostreptococcales</taxon>
        <taxon>Thermotaleaceae</taxon>
        <taxon>Marinisporobacter</taxon>
    </lineage>
</organism>
<dbReference type="AlphaFoldDB" id="A0A4R2L9H7"/>
<dbReference type="RefSeq" id="WP_132242286.1">
    <property type="nucleotide sequence ID" value="NZ_SLWV01000002.1"/>
</dbReference>
<comment type="caution">
    <text evidence="1">The sequence shown here is derived from an EMBL/GenBank/DDBJ whole genome shotgun (WGS) entry which is preliminary data.</text>
</comment>
<gene>
    <name evidence="1" type="ORF">EV214_102137</name>
</gene>
<dbReference type="EMBL" id="SLWV01000002">
    <property type="protein sequence ID" value="TCO79418.1"/>
    <property type="molecule type" value="Genomic_DNA"/>
</dbReference>